<organism evidence="2 3">
    <name type="scientific">Paenibacillus oenotherae</name>
    <dbReference type="NCBI Taxonomy" id="1435645"/>
    <lineage>
        <taxon>Bacteria</taxon>
        <taxon>Bacillati</taxon>
        <taxon>Bacillota</taxon>
        <taxon>Bacilli</taxon>
        <taxon>Bacillales</taxon>
        <taxon>Paenibacillaceae</taxon>
        <taxon>Paenibacillus</taxon>
    </lineage>
</organism>
<dbReference type="EMBL" id="JAHZIJ010000001">
    <property type="protein sequence ID" value="MBW7473270.1"/>
    <property type="molecule type" value="Genomic_DNA"/>
</dbReference>
<name>A0ABS7D046_9BACL</name>
<dbReference type="RefSeq" id="WP_219870511.1">
    <property type="nucleotide sequence ID" value="NZ_JAHZIJ010000001.1"/>
</dbReference>
<protein>
    <submittedName>
        <fullName evidence="2">Uncharacterized protein</fullName>
    </submittedName>
</protein>
<reference evidence="2 3" key="1">
    <citation type="submission" date="2021-07" db="EMBL/GenBank/DDBJ databases">
        <title>Paenibacillus radiodurans sp. nov., isolated from the southeastern edge of Tengger Desert.</title>
        <authorList>
            <person name="Zhang G."/>
        </authorList>
    </citation>
    <scope>NUCLEOTIDE SEQUENCE [LARGE SCALE GENOMIC DNA]</scope>
    <source>
        <strain evidence="2 3">DT7-4</strain>
    </source>
</reference>
<dbReference type="Proteomes" id="UP000812277">
    <property type="component" value="Unassembled WGS sequence"/>
</dbReference>
<feature type="region of interest" description="Disordered" evidence="1">
    <location>
        <begin position="96"/>
        <end position="120"/>
    </location>
</feature>
<sequence>MEPWHTIVLLGAVAVVFAVIMPRKSAPGSDQSSTVRNMETALEQFMENMEADNREMVELVTSAQKEAQEQAKRREERINQLEQRCGELEQSLVNQAKSQPAAEAFAPGNQPAAASHEPEAMPESAIPETAAEEVQEQEAASIRNRYTELFALHDNGKSVEAIAKKLGMNKGEVLLILQLSRQEEESRHE</sequence>
<evidence type="ECO:0000313" key="3">
    <source>
        <dbReference type="Proteomes" id="UP000812277"/>
    </source>
</evidence>
<dbReference type="Pfam" id="PF19610">
    <property type="entry name" value="DUF6115"/>
    <property type="match status" value="1"/>
</dbReference>
<accession>A0ABS7D046</accession>
<gene>
    <name evidence="2" type="ORF">K0T92_00770</name>
</gene>
<dbReference type="InterPro" id="IPR046118">
    <property type="entry name" value="DUF6115"/>
</dbReference>
<evidence type="ECO:0000313" key="2">
    <source>
        <dbReference type="EMBL" id="MBW7473270.1"/>
    </source>
</evidence>
<keyword evidence="3" id="KW-1185">Reference proteome</keyword>
<proteinExistence type="predicted"/>
<evidence type="ECO:0000256" key="1">
    <source>
        <dbReference type="SAM" id="MobiDB-lite"/>
    </source>
</evidence>
<comment type="caution">
    <text evidence="2">The sequence shown here is derived from an EMBL/GenBank/DDBJ whole genome shotgun (WGS) entry which is preliminary data.</text>
</comment>